<accession>A0A1B6VG40</accession>
<sequence length="156" mass="16782">MIEEPKGQAMQLDGRLSRMMHLLIHMDRANGPITSGEAAEMLHTNPVVIRRTMAGLRDVGFVRSIKGHAGGWTLLKPLESISMLDVYKAVGQPRIFAIGLADPAPDCLVEQAVNASMTSALEKAEALLIAQLGEVTLAAIAKDFDRRFSASCANSP</sequence>
<dbReference type="InterPro" id="IPR036390">
    <property type="entry name" value="WH_DNA-bd_sf"/>
</dbReference>
<proteinExistence type="predicted"/>
<dbReference type="Gene3D" id="1.10.10.10">
    <property type="entry name" value="Winged helix-like DNA-binding domain superfamily/Winged helix DNA-binding domain"/>
    <property type="match status" value="1"/>
</dbReference>
<evidence type="ECO:0000313" key="2">
    <source>
        <dbReference type="Proteomes" id="UP000077786"/>
    </source>
</evidence>
<evidence type="ECO:0000313" key="1">
    <source>
        <dbReference type="EMBL" id="OAJ66166.1"/>
    </source>
</evidence>
<gene>
    <name evidence="1" type="ORF">A0123_03196</name>
</gene>
<dbReference type="InterPro" id="IPR036388">
    <property type="entry name" value="WH-like_DNA-bd_sf"/>
</dbReference>
<dbReference type="SUPFAM" id="SSF46785">
    <property type="entry name" value="Winged helix' DNA-binding domain"/>
    <property type="match status" value="1"/>
</dbReference>
<dbReference type="GO" id="GO:0005829">
    <property type="term" value="C:cytosol"/>
    <property type="evidence" value="ECO:0007669"/>
    <property type="project" value="TreeGrafter"/>
</dbReference>
<dbReference type="EMBL" id="LUTU01000020">
    <property type="protein sequence ID" value="OAJ66166.1"/>
    <property type="molecule type" value="Genomic_DNA"/>
</dbReference>
<organism evidence="1 2">
    <name type="scientific">Gluconobacter cerinus</name>
    <dbReference type="NCBI Taxonomy" id="38307"/>
    <lineage>
        <taxon>Bacteria</taxon>
        <taxon>Pseudomonadati</taxon>
        <taxon>Pseudomonadota</taxon>
        <taxon>Alphaproteobacteria</taxon>
        <taxon>Acetobacterales</taxon>
        <taxon>Acetobacteraceae</taxon>
        <taxon>Gluconobacter</taxon>
    </lineage>
</organism>
<dbReference type="InterPro" id="IPR000944">
    <property type="entry name" value="Tscrpt_reg_Rrf2"/>
</dbReference>
<dbReference type="PANTHER" id="PTHR33221:SF15">
    <property type="entry name" value="HTH-TYPE TRANSCRIPTIONAL REGULATOR YWGB-RELATED"/>
    <property type="match status" value="1"/>
</dbReference>
<dbReference type="PATRIC" id="fig|38307.3.peg.3341"/>
<comment type="caution">
    <text evidence="1">The sequence shown here is derived from an EMBL/GenBank/DDBJ whole genome shotgun (WGS) entry which is preliminary data.</text>
</comment>
<dbReference type="PANTHER" id="PTHR33221">
    <property type="entry name" value="WINGED HELIX-TURN-HELIX TRANSCRIPTIONAL REGULATOR, RRF2 FAMILY"/>
    <property type="match status" value="1"/>
</dbReference>
<reference evidence="1 2" key="1">
    <citation type="submission" date="2016-03" db="EMBL/GenBank/DDBJ databases">
        <title>Draft genome sequence of Gluconobacter cerinus strain CECT 9110.</title>
        <authorList>
            <person name="Sainz F."/>
            <person name="Mas A."/>
            <person name="Torija M.J."/>
        </authorList>
    </citation>
    <scope>NUCLEOTIDE SEQUENCE [LARGE SCALE GENOMIC DNA]</scope>
    <source>
        <strain evidence="1 2">CECT 9110</strain>
    </source>
</reference>
<dbReference type="GO" id="GO:0003700">
    <property type="term" value="F:DNA-binding transcription factor activity"/>
    <property type="evidence" value="ECO:0007669"/>
    <property type="project" value="TreeGrafter"/>
</dbReference>
<dbReference type="Pfam" id="PF02082">
    <property type="entry name" value="Rrf2"/>
    <property type="match status" value="1"/>
</dbReference>
<name>A0A1B6VG40_9PROT</name>
<protein>
    <submittedName>
        <fullName evidence="1">Rrf2 family transcriptional regulator</fullName>
    </submittedName>
</protein>
<dbReference type="Proteomes" id="UP000077786">
    <property type="component" value="Unassembled WGS sequence"/>
</dbReference>
<dbReference type="AlphaFoldDB" id="A0A1B6VG40"/>
<dbReference type="PROSITE" id="PS51197">
    <property type="entry name" value="HTH_RRF2_2"/>
    <property type="match status" value="1"/>
</dbReference>
<dbReference type="RefSeq" id="WP_232309382.1">
    <property type="nucleotide sequence ID" value="NZ_JAERLE010000024.1"/>
</dbReference>